<organism evidence="7">
    <name type="scientific">Mesocestoides corti</name>
    <name type="common">Flatworm</name>
    <dbReference type="NCBI Taxonomy" id="53468"/>
    <lineage>
        <taxon>Eukaryota</taxon>
        <taxon>Metazoa</taxon>
        <taxon>Spiralia</taxon>
        <taxon>Lophotrochozoa</taxon>
        <taxon>Platyhelminthes</taxon>
        <taxon>Cestoda</taxon>
        <taxon>Eucestoda</taxon>
        <taxon>Cyclophyllidea</taxon>
        <taxon>Mesocestoididae</taxon>
        <taxon>Mesocestoides</taxon>
    </lineage>
</organism>
<feature type="repeat" description="WD" evidence="3">
    <location>
        <begin position="78"/>
        <end position="119"/>
    </location>
</feature>
<evidence type="ECO:0000256" key="4">
    <source>
        <dbReference type="SAM" id="MobiDB-lite"/>
    </source>
</evidence>
<dbReference type="Pfam" id="PF00400">
    <property type="entry name" value="WD40"/>
    <property type="match status" value="4"/>
</dbReference>
<dbReference type="SUPFAM" id="SSF50978">
    <property type="entry name" value="WD40 repeat-like"/>
    <property type="match status" value="1"/>
</dbReference>
<feature type="region of interest" description="Disordered" evidence="4">
    <location>
        <begin position="14"/>
        <end position="34"/>
    </location>
</feature>
<evidence type="ECO:0000256" key="2">
    <source>
        <dbReference type="ARBA" id="ARBA00022737"/>
    </source>
</evidence>
<evidence type="ECO:0000313" key="5">
    <source>
        <dbReference type="EMBL" id="VDD77004.1"/>
    </source>
</evidence>
<keyword evidence="1 3" id="KW-0853">WD repeat</keyword>
<gene>
    <name evidence="5" type="ORF">MCOS_LOCUS3007</name>
</gene>
<keyword evidence="6" id="KW-1185">Reference proteome</keyword>
<reference evidence="7" key="2">
    <citation type="submission" date="2019-11" db="UniProtKB">
        <authorList>
            <consortium name="WormBaseParasite"/>
        </authorList>
    </citation>
    <scope>IDENTIFICATION</scope>
</reference>
<dbReference type="Gene3D" id="2.130.10.10">
    <property type="entry name" value="YVTN repeat-like/Quinoprotein amine dehydrogenase"/>
    <property type="match status" value="1"/>
</dbReference>
<dbReference type="STRING" id="53468.A0A0R3U828"/>
<evidence type="ECO:0000256" key="3">
    <source>
        <dbReference type="PROSITE-ProRule" id="PRU00221"/>
    </source>
</evidence>
<dbReference type="EMBL" id="UXSR01000589">
    <property type="protein sequence ID" value="VDD77004.1"/>
    <property type="molecule type" value="Genomic_DNA"/>
</dbReference>
<dbReference type="PANTHER" id="PTHR10971">
    <property type="entry name" value="MRNA EXPORT FACTOR AND BUB3"/>
    <property type="match status" value="1"/>
</dbReference>
<evidence type="ECO:0000313" key="7">
    <source>
        <dbReference type="WBParaSite" id="MCU_009993-RA"/>
    </source>
</evidence>
<feature type="repeat" description="WD" evidence="3">
    <location>
        <begin position="119"/>
        <end position="162"/>
    </location>
</feature>
<protein>
    <submittedName>
        <fullName evidence="7">WD_REPEATS_REGION domain-containing protein</fullName>
    </submittedName>
</protein>
<dbReference type="WBParaSite" id="MCU_009993-RA">
    <property type="protein sequence ID" value="MCU_009993-RA"/>
    <property type="gene ID" value="MCU_009993"/>
</dbReference>
<accession>A0A0R3U828</accession>
<dbReference type="PROSITE" id="PS50082">
    <property type="entry name" value="WD_REPEATS_2"/>
    <property type="match status" value="2"/>
</dbReference>
<dbReference type="OrthoDB" id="256303at2759"/>
<dbReference type="SMART" id="SM00320">
    <property type="entry name" value="WD40"/>
    <property type="match status" value="4"/>
</dbReference>
<reference evidence="5 6" key="1">
    <citation type="submission" date="2018-10" db="EMBL/GenBank/DDBJ databases">
        <authorList>
            <consortium name="Pathogen Informatics"/>
        </authorList>
    </citation>
    <scope>NUCLEOTIDE SEQUENCE [LARGE SCALE GENOMIC DNA]</scope>
</reference>
<proteinExistence type="predicted"/>
<dbReference type="Proteomes" id="UP000267029">
    <property type="component" value="Unassembled WGS sequence"/>
</dbReference>
<dbReference type="InterPro" id="IPR019775">
    <property type="entry name" value="WD40_repeat_CS"/>
</dbReference>
<dbReference type="InterPro" id="IPR015943">
    <property type="entry name" value="WD40/YVTN_repeat-like_dom_sf"/>
</dbReference>
<dbReference type="PROSITE" id="PS00678">
    <property type="entry name" value="WD_REPEATS_1"/>
    <property type="match status" value="2"/>
</dbReference>
<dbReference type="InterPro" id="IPR036322">
    <property type="entry name" value="WD40_repeat_dom_sf"/>
</dbReference>
<keyword evidence="2" id="KW-0677">Repeat</keyword>
<name>A0A0R3U828_MESCO</name>
<evidence type="ECO:0000256" key="1">
    <source>
        <dbReference type="ARBA" id="ARBA00022574"/>
    </source>
</evidence>
<dbReference type="InterPro" id="IPR001680">
    <property type="entry name" value="WD40_rpt"/>
</dbReference>
<evidence type="ECO:0000313" key="6">
    <source>
        <dbReference type="Proteomes" id="UP000267029"/>
    </source>
</evidence>
<dbReference type="AlphaFoldDB" id="A0A0R3U828"/>
<sequence>MAFFGAGKSIFGTSSTATTSQTKKDPEVQSPPADTVSCLRFSPATINSATSYLAATSWDNRVRVWEVAANGTSTPKAEQVHQGPALGVAWSTDGTKIFSVGADKCAQMWDLSSNQFIQVGAHDAPIKTVHFISSPNYTCLMTGGWDKKLKFWDMRQPTPMSCIDLPERTYCADVVYPLAVVGLAGRQIIVYQLEKGPTVAAQLDSPLTFQNRCVSIFMDKQKSSPAGFALGSIEGRVAIQYFQPTAPKDNFTFKCHRSASAVNGYYEIFAVNDVAFHPVHGTLATVGSDGRYAFWDKDARTKLRGLENAEMPMTACAFDPNGNLFAYACGYDWSKGHECADPSKPPKIYIRQGLDEMKPSK</sequence>